<reference evidence="1 2" key="1">
    <citation type="submission" date="2011-10" db="EMBL/GenBank/DDBJ databases">
        <title>Genome sequence of Gluconobacter morbifer G707, isolated from Drosophila gut.</title>
        <authorList>
            <person name="Lee W.-J."/>
            <person name="Kim E.-K."/>
        </authorList>
    </citation>
    <scope>NUCLEOTIDE SEQUENCE [LARGE SCALE GENOMIC DNA]</scope>
    <source>
        <strain evidence="1 2">G707</strain>
    </source>
</reference>
<evidence type="ECO:0000313" key="1">
    <source>
        <dbReference type="EMBL" id="EHH69162.1"/>
    </source>
</evidence>
<protein>
    <submittedName>
        <fullName evidence="1">Uncharacterized protein</fullName>
    </submittedName>
</protein>
<comment type="caution">
    <text evidence="1">The sequence shown here is derived from an EMBL/GenBank/DDBJ whole genome shotgun (WGS) entry which is preliminary data.</text>
</comment>
<dbReference type="AlphaFoldDB" id="G6XG55"/>
<name>G6XG55_9PROT</name>
<keyword evidence="2" id="KW-1185">Reference proteome</keyword>
<accession>G6XG55</accession>
<dbReference type="PATRIC" id="fig|1088869.3.peg.478"/>
<dbReference type="Proteomes" id="UP000004949">
    <property type="component" value="Unassembled WGS sequence"/>
</dbReference>
<proteinExistence type="predicted"/>
<gene>
    <name evidence="1" type="ORF">GMO_04700</name>
</gene>
<dbReference type="EMBL" id="AGQV01000001">
    <property type="protein sequence ID" value="EHH69162.1"/>
    <property type="molecule type" value="Genomic_DNA"/>
</dbReference>
<sequence length="53" mass="5966">MWTTLKIRSLADQETGLAPWHVMAGGNRVDIFIIGLLTRRFKRSFSGKVPVHG</sequence>
<evidence type="ECO:0000313" key="2">
    <source>
        <dbReference type="Proteomes" id="UP000004949"/>
    </source>
</evidence>
<organism evidence="1 2">
    <name type="scientific">Gluconobacter morbifer G707</name>
    <dbReference type="NCBI Taxonomy" id="1088869"/>
    <lineage>
        <taxon>Bacteria</taxon>
        <taxon>Pseudomonadati</taxon>
        <taxon>Pseudomonadota</taxon>
        <taxon>Alphaproteobacteria</taxon>
        <taxon>Acetobacterales</taxon>
        <taxon>Acetobacteraceae</taxon>
        <taxon>Gluconobacter</taxon>
    </lineage>
</organism>